<dbReference type="GO" id="GO:0003677">
    <property type="term" value="F:DNA binding"/>
    <property type="evidence" value="ECO:0007669"/>
    <property type="project" value="UniProtKB-KW"/>
</dbReference>
<dbReference type="InterPro" id="IPR009061">
    <property type="entry name" value="DNA-bd_dom_put_sf"/>
</dbReference>
<dbReference type="Pfam" id="PF13411">
    <property type="entry name" value="MerR_1"/>
    <property type="match status" value="1"/>
</dbReference>
<accession>A0A132PMM1</accession>
<dbReference type="PROSITE" id="PS50937">
    <property type="entry name" value="HTH_MERR_2"/>
    <property type="match status" value="1"/>
</dbReference>
<evidence type="ECO:0000313" key="4">
    <source>
        <dbReference type="Proteomes" id="UP000070612"/>
    </source>
</evidence>
<comment type="caution">
    <text evidence="3">The sequence shown here is derived from an EMBL/GenBank/DDBJ whole genome shotgun (WGS) entry which is preliminary data.</text>
</comment>
<sequence length="217" mass="23856">MRISELAEQSGVTVATIKYYVREGLLPPGSKMGERRAEYGDRHVARLRLLRVLREVGDIPVSDLKQVVDAIDNESLSTHEMNGAAYDALVRTPGAVNAEMRALATQVVQEAGWTRVRPESPAIDHLAGLLGVVLDLSAMFDMNHAATYLGLIDALAAYEVGRLNTAERIEDRDAVVQQMVIGQVVFGQLLLSLRRIAHEHHSALRFFDEPPAGTHPD</sequence>
<gene>
    <name evidence="3" type="ORF">AFM11_15010</name>
</gene>
<dbReference type="PANTHER" id="PTHR30204">
    <property type="entry name" value="REDOX-CYCLING DRUG-SENSING TRANSCRIPTIONAL ACTIVATOR SOXR"/>
    <property type="match status" value="1"/>
</dbReference>
<dbReference type="PRINTS" id="PR00040">
    <property type="entry name" value="HTHMERR"/>
</dbReference>
<feature type="domain" description="HTH merR-type" evidence="2">
    <location>
        <begin position="1"/>
        <end position="70"/>
    </location>
</feature>
<evidence type="ECO:0000259" key="2">
    <source>
        <dbReference type="PROSITE" id="PS50937"/>
    </source>
</evidence>
<dbReference type="PANTHER" id="PTHR30204:SF98">
    <property type="entry name" value="HTH-TYPE TRANSCRIPTIONAL REGULATOR ADHR"/>
    <property type="match status" value="1"/>
</dbReference>
<keyword evidence="4" id="KW-1185">Reference proteome</keyword>
<keyword evidence="1" id="KW-0238">DNA-binding</keyword>
<dbReference type="STRING" id="59750.AWC31_17895"/>
<evidence type="ECO:0000256" key="1">
    <source>
        <dbReference type="ARBA" id="ARBA00023125"/>
    </source>
</evidence>
<name>A0A132PMM1_9MYCO</name>
<dbReference type="Gene3D" id="1.10.1660.10">
    <property type="match status" value="1"/>
</dbReference>
<organism evidence="3 4">
    <name type="scientific">Mycolicibacterium wolinskyi</name>
    <dbReference type="NCBI Taxonomy" id="59750"/>
    <lineage>
        <taxon>Bacteria</taxon>
        <taxon>Bacillati</taxon>
        <taxon>Actinomycetota</taxon>
        <taxon>Actinomycetes</taxon>
        <taxon>Mycobacteriales</taxon>
        <taxon>Mycobacteriaceae</taxon>
        <taxon>Mycolicibacterium</taxon>
    </lineage>
</organism>
<evidence type="ECO:0000313" key="3">
    <source>
        <dbReference type="EMBL" id="KWX23565.1"/>
    </source>
</evidence>
<proteinExistence type="predicted"/>
<dbReference type="InterPro" id="IPR047057">
    <property type="entry name" value="MerR_fam"/>
</dbReference>
<dbReference type="PATRIC" id="fig|59750.3.peg.7113"/>
<dbReference type="GO" id="GO:0003700">
    <property type="term" value="F:DNA-binding transcription factor activity"/>
    <property type="evidence" value="ECO:0007669"/>
    <property type="project" value="InterPro"/>
</dbReference>
<reference evidence="3 4" key="1">
    <citation type="submission" date="2015-07" db="EMBL/GenBank/DDBJ databases">
        <title>A draft genome sequence of Mycobacterium wolinskyi.</title>
        <authorList>
            <person name="de Man T.J."/>
            <person name="Perry K.A."/>
            <person name="Coulliette A.D."/>
            <person name="Jensen B."/>
            <person name="Toney N.C."/>
            <person name="Limbago B.M."/>
            <person name="Noble-Wang J."/>
        </authorList>
    </citation>
    <scope>NUCLEOTIDE SEQUENCE [LARGE SCALE GENOMIC DNA]</scope>
    <source>
        <strain evidence="3 4">CDC_01</strain>
    </source>
</reference>
<dbReference type="InterPro" id="IPR000551">
    <property type="entry name" value="MerR-type_HTH_dom"/>
</dbReference>
<protein>
    <recommendedName>
        <fullName evidence="2">HTH merR-type domain-containing protein</fullName>
    </recommendedName>
</protein>
<dbReference type="Proteomes" id="UP000070612">
    <property type="component" value="Unassembled WGS sequence"/>
</dbReference>
<dbReference type="AlphaFoldDB" id="A0A132PMM1"/>
<dbReference type="SMART" id="SM00422">
    <property type="entry name" value="HTH_MERR"/>
    <property type="match status" value="1"/>
</dbReference>
<dbReference type="EMBL" id="LGTW01000008">
    <property type="protein sequence ID" value="KWX23565.1"/>
    <property type="molecule type" value="Genomic_DNA"/>
</dbReference>
<dbReference type="RefSeq" id="WP_067850012.1">
    <property type="nucleotide sequence ID" value="NZ_LGTW01000008.1"/>
</dbReference>
<dbReference type="SUPFAM" id="SSF46955">
    <property type="entry name" value="Putative DNA-binding domain"/>
    <property type="match status" value="1"/>
</dbReference>